<organism evidence="1 2">
    <name type="scientific">Bigelowiella natans</name>
    <name type="common">Pedinomonas minutissima</name>
    <name type="synonym">Chlorarachnion sp. (strain CCMP621)</name>
    <dbReference type="NCBI Taxonomy" id="227086"/>
    <lineage>
        <taxon>Eukaryota</taxon>
        <taxon>Sar</taxon>
        <taxon>Rhizaria</taxon>
        <taxon>Cercozoa</taxon>
        <taxon>Chlorarachniophyceae</taxon>
        <taxon>Bigelowiella</taxon>
    </lineage>
</organism>
<dbReference type="EMBL" id="DQ158857">
    <property type="protein sequence ID" value="ABA27249.1"/>
    <property type="molecule type" value="Genomic_DNA"/>
</dbReference>
<evidence type="ECO:0000313" key="1">
    <source>
        <dbReference type="EMBL" id="ABA27249.1"/>
    </source>
</evidence>
<sequence length="208" mass="25022">MAMYTKMFYRQISFKKKCLQNVYYNITFNLNKSEEYLEFLTFIFDIKKTFMNLSIQNPRQANLNGNTYPSLLKTVRKIRYCVVKNFYSKIISLKKNDRLIYSFGKMLIYKNKIFKEAFLLSVYFSLYVNKLLANLQLHKIQYFGKLLKINPNNSIFIHSDLINISNTLIVNNKLMIITYYDKKIFSFIKFSYLIQLLFPPKSYYMLIN</sequence>
<name>Q3LWB7_BIGNA</name>
<proteinExistence type="predicted"/>
<dbReference type="RefSeq" id="XP_001712861.1">
    <property type="nucleotide sequence ID" value="XM_001712809.1"/>
</dbReference>
<reference evidence="1 2" key="1">
    <citation type="journal article" date="2006" name="Proc. Natl. Acad. Sci. U.S.A.">
        <title>Complete nucleotide sequence of the chlorarachniophyte nucleomorph: nature's smallest nucleus.</title>
        <authorList>
            <person name="Gilson P.R."/>
            <person name="Su V."/>
            <person name="Slamovits C.H."/>
            <person name="Reith M.E."/>
            <person name="Keeling P.J."/>
            <person name="McFadden G.I."/>
        </authorList>
    </citation>
    <scope>NUCLEOTIDE SEQUENCE [LARGE SCALE GENOMIC DNA]</scope>
    <source>
        <strain evidence="2">CCMP621</strain>
    </source>
</reference>
<protein>
    <submittedName>
        <fullName evidence="1">Uncharacterized protein</fullName>
    </submittedName>
</protein>
<geneLocation type="nucleomorph" evidence="1"/>
<dbReference type="GeneID" id="5788551"/>
<dbReference type="AlphaFoldDB" id="Q3LWB7"/>
<evidence type="ECO:0000313" key="2">
    <source>
        <dbReference type="Proteomes" id="UP000243425"/>
    </source>
</evidence>
<dbReference type="Proteomes" id="UP000243425">
    <property type="component" value="Nucleomorph 2"/>
</dbReference>
<keyword evidence="1" id="KW-0542">Nucleomorph</keyword>
<accession>Q3LWB7</accession>